<organism evidence="1 2">
    <name type="scientific">Melittangium boletus DSM 14713</name>
    <dbReference type="NCBI Taxonomy" id="1294270"/>
    <lineage>
        <taxon>Bacteria</taxon>
        <taxon>Pseudomonadati</taxon>
        <taxon>Myxococcota</taxon>
        <taxon>Myxococcia</taxon>
        <taxon>Myxococcales</taxon>
        <taxon>Cystobacterineae</taxon>
        <taxon>Archangiaceae</taxon>
        <taxon>Melittangium</taxon>
    </lineage>
</organism>
<name>A0A250IHP9_9BACT</name>
<reference evidence="1 2" key="1">
    <citation type="submission" date="2017-06" db="EMBL/GenBank/DDBJ databases">
        <authorList>
            <person name="Kim H.J."/>
            <person name="Triplett B.A."/>
        </authorList>
    </citation>
    <scope>NUCLEOTIDE SEQUENCE [LARGE SCALE GENOMIC DNA]</scope>
    <source>
        <strain evidence="1 2">DSM 14713</strain>
    </source>
</reference>
<dbReference type="Proteomes" id="UP000217289">
    <property type="component" value="Chromosome"/>
</dbReference>
<protein>
    <submittedName>
        <fullName evidence="1">Uncharacterized protein</fullName>
    </submittedName>
</protein>
<dbReference type="EMBL" id="CP022163">
    <property type="protein sequence ID" value="ATB31344.1"/>
    <property type="molecule type" value="Genomic_DNA"/>
</dbReference>
<evidence type="ECO:0000313" key="1">
    <source>
        <dbReference type="EMBL" id="ATB31344.1"/>
    </source>
</evidence>
<sequence length="85" mass="9250">MSNASPPLMKIDACVRCGKEKVAYNHLPGQKIPIWSSVGVSVVDPITGKTQEYTRILCPDCGKAGLMTEDVRRLVEEEFAAISKA</sequence>
<dbReference type="AlphaFoldDB" id="A0A250IHP9"/>
<dbReference type="KEGG" id="mbd:MEBOL_004806"/>
<proteinExistence type="predicted"/>
<gene>
    <name evidence="1" type="ORF">MEBOL_004806</name>
</gene>
<keyword evidence="2" id="KW-1185">Reference proteome</keyword>
<evidence type="ECO:0000313" key="2">
    <source>
        <dbReference type="Proteomes" id="UP000217289"/>
    </source>
</evidence>
<accession>A0A250IHP9</accession>